<dbReference type="GO" id="GO:0055085">
    <property type="term" value="P:transmembrane transport"/>
    <property type="evidence" value="ECO:0007669"/>
    <property type="project" value="TreeGrafter"/>
</dbReference>
<feature type="compositionally biased region" description="Pro residues" evidence="8">
    <location>
        <begin position="44"/>
        <end position="59"/>
    </location>
</feature>
<protein>
    <submittedName>
        <fullName evidence="10">AI-2E family transporter</fullName>
    </submittedName>
</protein>
<dbReference type="EMBL" id="JAELVF020000001">
    <property type="protein sequence ID" value="MBU7599115.1"/>
    <property type="molecule type" value="Genomic_DNA"/>
</dbReference>
<evidence type="ECO:0000256" key="3">
    <source>
        <dbReference type="ARBA" id="ARBA00022448"/>
    </source>
</evidence>
<evidence type="ECO:0000256" key="7">
    <source>
        <dbReference type="ARBA" id="ARBA00023136"/>
    </source>
</evidence>
<feature type="transmembrane region" description="Helical" evidence="9">
    <location>
        <begin position="355"/>
        <end position="377"/>
    </location>
</feature>
<evidence type="ECO:0000313" key="11">
    <source>
        <dbReference type="Proteomes" id="UP000694501"/>
    </source>
</evidence>
<feature type="region of interest" description="Disordered" evidence="8">
    <location>
        <begin position="426"/>
        <end position="472"/>
    </location>
</feature>
<evidence type="ECO:0000256" key="8">
    <source>
        <dbReference type="SAM" id="MobiDB-lite"/>
    </source>
</evidence>
<feature type="transmembrane region" description="Helical" evidence="9">
    <location>
        <begin position="213"/>
        <end position="233"/>
    </location>
</feature>
<feature type="compositionally biased region" description="Pro residues" evidence="8">
    <location>
        <begin position="449"/>
        <end position="461"/>
    </location>
</feature>
<dbReference type="Proteomes" id="UP000694501">
    <property type="component" value="Unassembled WGS sequence"/>
</dbReference>
<keyword evidence="7 9" id="KW-0472">Membrane</keyword>
<comment type="subcellular location">
    <subcellularLocation>
        <location evidence="1">Cell membrane</location>
        <topology evidence="1">Multi-pass membrane protein</topology>
    </subcellularLocation>
</comment>
<feature type="transmembrane region" description="Helical" evidence="9">
    <location>
        <begin position="77"/>
        <end position="107"/>
    </location>
</feature>
<name>A0A949JI92_9ACTN</name>
<dbReference type="Pfam" id="PF01594">
    <property type="entry name" value="AI-2E_transport"/>
    <property type="match status" value="1"/>
</dbReference>
<evidence type="ECO:0000256" key="5">
    <source>
        <dbReference type="ARBA" id="ARBA00022692"/>
    </source>
</evidence>
<dbReference type="AlphaFoldDB" id="A0A949JI92"/>
<keyword evidence="5 9" id="KW-0812">Transmembrane</keyword>
<dbReference type="InterPro" id="IPR002549">
    <property type="entry name" value="AI-2E-like"/>
</dbReference>
<evidence type="ECO:0000256" key="2">
    <source>
        <dbReference type="ARBA" id="ARBA00009773"/>
    </source>
</evidence>
<evidence type="ECO:0000256" key="1">
    <source>
        <dbReference type="ARBA" id="ARBA00004651"/>
    </source>
</evidence>
<dbReference type="PANTHER" id="PTHR21716">
    <property type="entry name" value="TRANSMEMBRANE PROTEIN"/>
    <property type="match status" value="1"/>
</dbReference>
<sequence length="472" mass="49737">MSRIDRLKAGATRFGARMADYRRRAENEREEREERRRAKDEAQHPPPPPAPVPPKNPEPPTVVPWGLRVAAEAGWRLLVLAGVVWVLIQVIGAISMLVIAFSAGLLLTALLQPTVARLRRWGLARGLATATVFSGGFGALGLIGWFVVWQVMENQEDLVKQIQSGVDELRTRILDSPFQVTDAQLNDLADNLNSWIGEHSQELTSAGLEGASYVVEFLTGAALAAFVTLFLLYDGRRIWDWCLKFVPSVAREGVAGAGPRAWATLTGYVRGTVIVAFIDAVGIGVGIYFLGVPMAVPLAVIVFIFAFVPIVGALVSGSLAVVVAFVTNGIGTALLVLGVVLLVQQIEGNILQPFILGRLVQVHALGVVLAVTAGTLLAGIPGAVVAVPLVAVTNTVVGYLRAYAEQQNPDHRAHHGATITEVSPAVPPLLHGEQPGQAPAAAVSDAPSGAPPADPAPPGEAGPPSQDGGPRS</sequence>
<comment type="caution">
    <text evidence="10">The sequence shown here is derived from an EMBL/GenBank/DDBJ whole genome shotgun (WGS) entry which is preliminary data.</text>
</comment>
<dbReference type="RefSeq" id="WP_211042478.1">
    <property type="nucleotide sequence ID" value="NZ_JAELVF020000001.1"/>
</dbReference>
<feature type="transmembrane region" description="Helical" evidence="9">
    <location>
        <begin position="321"/>
        <end position="343"/>
    </location>
</feature>
<keyword evidence="6 9" id="KW-1133">Transmembrane helix</keyword>
<reference evidence="10" key="1">
    <citation type="submission" date="2021-06" db="EMBL/GenBank/DDBJ databases">
        <title>Sequencing of actinobacteria type strains.</title>
        <authorList>
            <person name="Nguyen G.-S."/>
            <person name="Wentzel A."/>
        </authorList>
    </citation>
    <scope>NUCLEOTIDE SEQUENCE</scope>
    <source>
        <strain evidence="10">P38-E01</strain>
    </source>
</reference>
<feature type="transmembrane region" description="Helical" evidence="9">
    <location>
        <begin position="127"/>
        <end position="148"/>
    </location>
</feature>
<gene>
    <name evidence="10" type="ORF">JGS22_016235</name>
</gene>
<dbReference type="GO" id="GO:0005886">
    <property type="term" value="C:plasma membrane"/>
    <property type="evidence" value="ECO:0007669"/>
    <property type="project" value="UniProtKB-SubCell"/>
</dbReference>
<keyword evidence="3" id="KW-0813">Transport</keyword>
<organism evidence="10 11">
    <name type="scientific">Streptomyces tardus</name>
    <dbReference type="NCBI Taxonomy" id="2780544"/>
    <lineage>
        <taxon>Bacteria</taxon>
        <taxon>Bacillati</taxon>
        <taxon>Actinomycetota</taxon>
        <taxon>Actinomycetes</taxon>
        <taxon>Kitasatosporales</taxon>
        <taxon>Streptomycetaceae</taxon>
        <taxon>Streptomyces</taxon>
    </lineage>
</organism>
<feature type="region of interest" description="Disordered" evidence="8">
    <location>
        <begin position="18"/>
        <end position="59"/>
    </location>
</feature>
<keyword evidence="4" id="KW-1003">Cell membrane</keyword>
<evidence type="ECO:0000256" key="9">
    <source>
        <dbReference type="SAM" id="Phobius"/>
    </source>
</evidence>
<proteinExistence type="inferred from homology"/>
<keyword evidence="11" id="KW-1185">Reference proteome</keyword>
<feature type="transmembrane region" description="Helical" evidence="9">
    <location>
        <begin position="383"/>
        <end position="402"/>
    </location>
</feature>
<evidence type="ECO:0000313" key="10">
    <source>
        <dbReference type="EMBL" id="MBU7599115.1"/>
    </source>
</evidence>
<feature type="compositionally biased region" description="Low complexity" evidence="8">
    <location>
        <begin position="438"/>
        <end position="448"/>
    </location>
</feature>
<feature type="compositionally biased region" description="Basic and acidic residues" evidence="8">
    <location>
        <begin position="19"/>
        <end position="43"/>
    </location>
</feature>
<feature type="transmembrane region" description="Helical" evidence="9">
    <location>
        <begin position="296"/>
        <end position="315"/>
    </location>
</feature>
<feature type="transmembrane region" description="Helical" evidence="9">
    <location>
        <begin position="268"/>
        <end position="289"/>
    </location>
</feature>
<evidence type="ECO:0000256" key="6">
    <source>
        <dbReference type="ARBA" id="ARBA00022989"/>
    </source>
</evidence>
<dbReference type="PANTHER" id="PTHR21716:SF53">
    <property type="entry name" value="PERMEASE PERM-RELATED"/>
    <property type="match status" value="1"/>
</dbReference>
<evidence type="ECO:0000256" key="4">
    <source>
        <dbReference type="ARBA" id="ARBA00022475"/>
    </source>
</evidence>
<accession>A0A949JI92</accession>
<comment type="similarity">
    <text evidence="2">Belongs to the autoinducer-2 exporter (AI-2E) (TC 2.A.86) family.</text>
</comment>